<organism evidence="1 2">
    <name type="scientific">[Candida] jaroonii</name>
    <dbReference type="NCBI Taxonomy" id="467808"/>
    <lineage>
        <taxon>Eukaryota</taxon>
        <taxon>Fungi</taxon>
        <taxon>Dikarya</taxon>
        <taxon>Ascomycota</taxon>
        <taxon>Saccharomycotina</taxon>
        <taxon>Pichiomycetes</taxon>
        <taxon>Debaryomycetaceae</taxon>
        <taxon>Yamadazyma</taxon>
    </lineage>
</organism>
<comment type="caution">
    <text evidence="1">The sequence shown here is derived from an EMBL/GenBank/DDBJ whole genome shotgun (WGS) entry which is preliminary data.</text>
</comment>
<dbReference type="Proteomes" id="UP001152531">
    <property type="component" value="Unassembled WGS sequence"/>
</dbReference>
<reference evidence="1" key="1">
    <citation type="submission" date="2022-06" db="EMBL/GenBank/DDBJ databases">
        <authorList>
            <person name="Legras J.-L."/>
            <person name="Devillers H."/>
            <person name="Grondin C."/>
        </authorList>
    </citation>
    <scope>NUCLEOTIDE SEQUENCE</scope>
    <source>
        <strain evidence="1">CLIB 1444</strain>
    </source>
</reference>
<dbReference type="EMBL" id="CALSDN010000008">
    <property type="protein sequence ID" value="CAH6722268.1"/>
    <property type="molecule type" value="Genomic_DNA"/>
</dbReference>
<accession>A0ACA9YB34</accession>
<sequence length="3106" mass="351253">MFESLVANLLNRFLGSYIENFDPKQLNIGIWSGDVKLKNLRLKKDSLDRFKLPIDVKFGHVGELTLQIPWSNLKGQPVKVIIEDVYLLASPIILNDFDLDEEKQKELKVKKDKLEQLSVIENASLQNQEISSNINSNETFTESLVTKIIDNLQVTIKNIHIRYEDDSILTEDPYSVGITLNELSAVSTDQSWIPSFISITQQLTRKLLKLQDLTCYMNTDSPSIYSEDPEKLLEIFKSSIHSENIEDYQYILKPVSGQGKLSLNKLGATESTPHIKAELFFEEFGIDLDSQQYKDMLWTLSKFHWYIKTHKFRKFRPKVTVAEDPKLWLQYAAKSILNEIHEKHYKWSWEYFEKRRDERKAYVKLYKFKLLNKLTNTDDIKEFDNLEEALTFEDIKFYRSIARTEVKKENANKLKQAQNEKAHPQQQGWFGGWWGGNNAQKPKEGEVEEDDLQLSDNQRKALYEAIDYSETNEIANAVDLPRDTIKMEILATLKKGGISIKKTKNSSNLAEIVFEGCKAQFYQRPDSVLTNFQIEEFRIEDGTEATLYKHIVSVKQYGGQSTEADNDPFFRVSFERNPLDDSADSKLLGKLKSMTIFYNPRFIEEVIKFFKPPKIHLDTVGAIMNAAEATVEGFTSQTRMGLQYALEEHKTINVKLDLQAPLIILPLEPHNWKSPVAILDAGHISVISNLVEKAKIEELKSKTSYSEADWDNLNTLMYDKFNLHLQDAQFLVGSNIKDTMEQLHLEDTKQRKSSILDKFNIKLLLGISILPDVYNLSRFKIGGEVPSVKLQLNDLQYKIIMQIIDAAIPNFDNIENDDSSIFNAFQPDNQSPIEELENSTDEVRIKKNDETIPEAALNQHMFEFDLKIDLVHLSLSRCIDGVTFEAEPFIDLIGDSVNLNLIKTMNDLFLGLTLDDINLIDHIERSGIPEFERLISSNNFVEGDVEKSKELFKLDYSRKQRIVDFNNKEIEVFDQDIKLDVATLKFVITRKSILSILNFVLNTFTDPNAQTTPADELKHNDVQDLEVAPQKINVVINLDSIICVLNEDSVKLATLQLSTAQIAVLVLPEALDVHGKLGALSLHDDINAGSPKDSILRNLINIEGDNLAEFTYKTFDQETNDHLYSSLVEFKTGSSKINFVESSFKRIFNYLSQFQKMKEIYDSTREAAINQANQIENANKMKFNFSVTAPIVVFPRIVKHSTVKYDNLTIELGELYATNDFIETNGKIKNVIKSGLRNINMSSEFNFINDILQFSEMVKDFDMSFDIDYLEDYIEGVPSIVVNGRLPEVNLHLTELQLNFLMGLSDAITNVFDTSDIDMQEIEEDATNANAVMKQKNQEKEANSPTQSKPQSVGEVKQSEIPAKHEKLIFKFNVPKLALTIYNHTSGIKDVSTNKLGSFSLNGIDVNLKMTQDTHFDSKLIVKSFVVEDIRAECNSKFKEIIPSIKSGNDQFIVSASSEGTEEKKNITVLLSVDNPKVVLSLDYLFELQNFVDKALEKPETISELVADDESSEGSSLDAENLKVANTGSSKPTDEGTTTNIGFSVNILRPSIILLADPSKANTEAVVFKIEQVLLTSQNVISLAANSVGLFLCTADNLNDQRLRIIDDFSISFAHDSRGSTPTNFLTNIQASVDPLLVRVSLRDIRLALSIFNIASVLYAKSQGKDEVSPEDDYTFSDNFKKRLSKYAPSFVSNISGTEVAKKESNEDRVIIKGEELNVSFGGLRFVLIGDVHELPVIDMNVKPFDTRAINWSTDLSAETHVESFVKIYNYSRSTWEPLIEPWPIAIYASKSSDEKNGIMVDIVSRQLAEITVTSRSIALLSQISTLISEEVELKSREETSPYKILNETGYDIEVWKDGDKDENKNKKVISNGDQIPWAFEDWREVRANLDTDNKRGILGIRLLESKYDEIHQISASGEGEDIIMMTPPVDGVHTRLICDISLGSDNIKTIWVRSAVQIQNNADVAISVNVFEDPQSKQSVDIIEIEPGQSKALPVDHVYNGSLKFKPKMEAEYGWSKESLYWKDMIYGGSALTCASSDSSDKTAYYFQAEASYDKDEPLARIYPHMKIVVSAPIQLVNLLPFDIDYRLYDKDTRKDWNGSVAKGVENYIHVASLKSLLLLSVEPKECGFNKSEFAIINSPSKSEFKREDFMTSRHEDGQVMKLKIYYPRKKQGFSGLRAVIYSPYIVLNRTGQNIEVMERNNKLKSNGRSALEKITPKMFSFDRDADKKNRALLKVGDSQWSAPISFDAIGQSSSVSVQLTGKQSEMNVGVSVADGEGVYNLTKVITIAPRYIFKHTLEEPLQIVENGSNNVIDVAPNELHPLYGLRRLEKRSLVLKFAHGSKNWSSPFVIDDIGQIFLKVYKENFGQILLKVNILTENGVIFIQVENANNNWPFSIRNFSDSEFYIYQADPNINENGDVIKTDVTYKPIYYKIPPKSVMPYAYDYPNAVIKELIIRSHGRERAINLSEIGNLKPFRLPPTSTEDQKIVDLNVVADGPTQSLIISDYDPSLSMYKLQRTKTGTTLTSSQQNFETPEEDESYHTRIITRFEGFGISLINTRYQELIYVTLRGLELRYNESDLYQNLSVKLKWIQVDNQLYGGIFPIIIYPTVVPKSGKEMNNHPSFSASVCKVKDDSHGVLFIKYATVLLQEMTIEIDEDILFALLDFAKLPGASWNRQIEDKLCDDSLELPEPKTLSESSDIYFEALHLQPTLTNLSFVRTERVNAEDKISNGQNTLMFFFNVLTMALGNINDAPIKLNALFLENIRVPTPILLESIQTHYGQSFFYQLHKILGSADVIGNPVGLFNNLSSGVLDIFYEPYQGFIINDRPQELGIGIAKGGLSFLKKSIFGFSDSFAKISGSLAKGLSVVTLDDKFQERRRFNQRRNKPKHALYGFASGANSFFESVSSGVTGFATAPIEGANTGGAAGFFKGVGKGLVGLPTKTAIGFFDLASNVSEGIRNTTTVFDAEGLDKVRLPRYISYDKVVRPYSQREAQGQFWLKSIEGGVYFNEAYLAHLLLPGEEKALILTFKHMILFDVNSLKVKWVITFDQIKSISMESTGINIGLKKKEGPFIPIPEKSSRAFLYSKISIAVEDYNKHCQVIL</sequence>
<protein>
    <submittedName>
        <fullName evidence="1">Vacuolar protein sorting-associated protein 13</fullName>
    </submittedName>
</protein>
<evidence type="ECO:0000313" key="2">
    <source>
        <dbReference type="Proteomes" id="UP001152531"/>
    </source>
</evidence>
<proteinExistence type="predicted"/>
<evidence type="ECO:0000313" key="1">
    <source>
        <dbReference type="EMBL" id="CAH6722268.1"/>
    </source>
</evidence>
<name>A0ACA9YB34_9ASCO</name>
<keyword evidence="2" id="KW-1185">Reference proteome</keyword>
<gene>
    <name evidence="1" type="ORF">CLIB1444_08S05622</name>
</gene>